<evidence type="ECO:0000313" key="5">
    <source>
        <dbReference type="Proteomes" id="UP000215914"/>
    </source>
</evidence>
<evidence type="ECO:0000313" key="4">
    <source>
        <dbReference type="EMBL" id="OTG34795.1"/>
    </source>
</evidence>
<dbReference type="AlphaFoldDB" id="A0A251VGR7"/>
<feature type="domain" description="Bifunctional inhibitor/plant lipid transfer protein/seed storage helical" evidence="2">
    <location>
        <begin position="35"/>
        <end position="117"/>
    </location>
</feature>
<evidence type="ECO:0000259" key="2">
    <source>
        <dbReference type="SMART" id="SM00499"/>
    </source>
</evidence>
<reference evidence="3" key="3">
    <citation type="submission" date="2020-06" db="EMBL/GenBank/DDBJ databases">
        <title>Helianthus annuus Genome sequencing and assembly Release 2.</title>
        <authorList>
            <person name="Gouzy J."/>
            <person name="Langlade N."/>
            <person name="Munos S."/>
        </authorList>
    </citation>
    <scope>NUCLEOTIDE SEQUENCE</scope>
    <source>
        <tissue evidence="3">Leaves</tissue>
    </source>
</reference>
<dbReference type="SMART" id="SM00499">
    <property type="entry name" value="AAI"/>
    <property type="match status" value="1"/>
</dbReference>
<dbReference type="InterPro" id="IPR036312">
    <property type="entry name" value="Bifun_inhib/LTP/seed_sf"/>
</dbReference>
<organism evidence="4 5">
    <name type="scientific">Helianthus annuus</name>
    <name type="common">Common sunflower</name>
    <dbReference type="NCBI Taxonomy" id="4232"/>
    <lineage>
        <taxon>Eukaryota</taxon>
        <taxon>Viridiplantae</taxon>
        <taxon>Streptophyta</taxon>
        <taxon>Embryophyta</taxon>
        <taxon>Tracheophyta</taxon>
        <taxon>Spermatophyta</taxon>
        <taxon>Magnoliopsida</taxon>
        <taxon>eudicotyledons</taxon>
        <taxon>Gunneridae</taxon>
        <taxon>Pentapetalae</taxon>
        <taxon>asterids</taxon>
        <taxon>campanulids</taxon>
        <taxon>Asterales</taxon>
        <taxon>Asteraceae</taxon>
        <taxon>Asteroideae</taxon>
        <taxon>Heliantheae alliance</taxon>
        <taxon>Heliantheae</taxon>
        <taxon>Helianthus</taxon>
    </lineage>
</organism>
<dbReference type="SUPFAM" id="SSF47699">
    <property type="entry name" value="Bifunctional inhibitor/lipid-transfer protein/seed storage 2S albumin"/>
    <property type="match status" value="1"/>
</dbReference>
<protein>
    <submittedName>
        <fullName evidence="3">Bifunctional inhibitor/plant lipid transfer protein/seed storage helical</fullName>
    </submittedName>
    <submittedName>
        <fullName evidence="4">Putative bifunctional inhibitor/lipid-transfer protein/seed storage 2S albumin superfamily protein</fullName>
    </submittedName>
</protein>
<name>A0A251VGR7_HELAN</name>
<evidence type="ECO:0000313" key="3">
    <source>
        <dbReference type="EMBL" id="KAF5819067.1"/>
    </source>
</evidence>
<reference evidence="4" key="2">
    <citation type="submission" date="2017-02" db="EMBL/GenBank/DDBJ databases">
        <title>Sunflower complete genome.</title>
        <authorList>
            <person name="Langlade N."/>
            <person name="Munos S."/>
        </authorList>
    </citation>
    <scope>NUCLEOTIDE SEQUENCE [LARGE SCALE GENOMIC DNA]</scope>
    <source>
        <tissue evidence="4">Leaves</tissue>
    </source>
</reference>
<feature type="signal peptide" evidence="1">
    <location>
        <begin position="1"/>
        <end position="22"/>
    </location>
</feature>
<dbReference type="InterPro" id="IPR016140">
    <property type="entry name" value="Bifunc_inhib/LTP/seed_store"/>
</dbReference>
<dbReference type="InterPro" id="IPR027923">
    <property type="entry name" value="Hydrophob_seed_dom"/>
</dbReference>
<dbReference type="Proteomes" id="UP000215914">
    <property type="component" value="Chromosome 2"/>
</dbReference>
<dbReference type="Pfam" id="PF14547">
    <property type="entry name" value="Hydrophob_seed"/>
    <property type="match status" value="1"/>
</dbReference>
<accession>A0A251VGR7</accession>
<evidence type="ECO:0000256" key="1">
    <source>
        <dbReference type="SAM" id="SignalP"/>
    </source>
</evidence>
<feature type="chain" id="PRO_5012671001" evidence="1">
    <location>
        <begin position="23"/>
        <end position="117"/>
    </location>
</feature>
<proteinExistence type="predicted"/>
<dbReference type="EMBL" id="MNCJ02000317">
    <property type="protein sequence ID" value="KAF5819067.1"/>
    <property type="molecule type" value="Genomic_DNA"/>
</dbReference>
<dbReference type="PANTHER" id="PTHR31731">
    <property type="match status" value="1"/>
</dbReference>
<reference evidence="3 5" key="1">
    <citation type="journal article" date="2017" name="Nature">
        <title>The sunflower genome provides insights into oil metabolism, flowering and Asterid evolution.</title>
        <authorList>
            <person name="Badouin H."/>
            <person name="Gouzy J."/>
            <person name="Grassa C.J."/>
            <person name="Murat F."/>
            <person name="Staton S.E."/>
            <person name="Cottret L."/>
            <person name="Lelandais-Briere C."/>
            <person name="Owens G.L."/>
            <person name="Carrere S."/>
            <person name="Mayjonade B."/>
            <person name="Legrand L."/>
            <person name="Gill N."/>
            <person name="Kane N.C."/>
            <person name="Bowers J.E."/>
            <person name="Hubner S."/>
            <person name="Bellec A."/>
            <person name="Berard A."/>
            <person name="Berges H."/>
            <person name="Blanchet N."/>
            <person name="Boniface M.C."/>
            <person name="Brunel D."/>
            <person name="Catrice O."/>
            <person name="Chaidir N."/>
            <person name="Claudel C."/>
            <person name="Donnadieu C."/>
            <person name="Faraut T."/>
            <person name="Fievet G."/>
            <person name="Helmstetter N."/>
            <person name="King M."/>
            <person name="Knapp S.J."/>
            <person name="Lai Z."/>
            <person name="Le Paslier M.C."/>
            <person name="Lippi Y."/>
            <person name="Lorenzon L."/>
            <person name="Mandel J.R."/>
            <person name="Marage G."/>
            <person name="Marchand G."/>
            <person name="Marquand E."/>
            <person name="Bret-Mestries E."/>
            <person name="Morien E."/>
            <person name="Nambeesan S."/>
            <person name="Nguyen T."/>
            <person name="Pegot-Espagnet P."/>
            <person name="Pouilly N."/>
            <person name="Raftis F."/>
            <person name="Sallet E."/>
            <person name="Schiex T."/>
            <person name="Thomas J."/>
            <person name="Vandecasteele C."/>
            <person name="Vares D."/>
            <person name="Vear F."/>
            <person name="Vautrin S."/>
            <person name="Crespi M."/>
            <person name="Mangin B."/>
            <person name="Burke J.M."/>
            <person name="Salse J."/>
            <person name="Munos S."/>
            <person name="Vincourt P."/>
            <person name="Rieseberg L.H."/>
            <person name="Langlade N.B."/>
        </authorList>
    </citation>
    <scope>NUCLEOTIDE SEQUENCE [LARGE SCALE GENOMIC DNA]</scope>
    <source>
        <strain evidence="5">cv. SF193</strain>
        <tissue evidence="3">Leaves</tissue>
    </source>
</reference>
<dbReference type="InterPro" id="IPR051636">
    <property type="entry name" value="Plant_LTP/defense-related"/>
</dbReference>
<keyword evidence="5" id="KW-1185">Reference proteome</keyword>
<gene>
    <name evidence="4" type="ORF">HannXRQ_Chr02g0049731</name>
    <name evidence="3" type="ORF">HanXRQr2_Chr02g0073441</name>
</gene>
<dbReference type="CDD" id="cd01958">
    <property type="entry name" value="HPS_like"/>
    <property type="match status" value="1"/>
</dbReference>
<dbReference type="InParanoid" id="A0A251VGR7"/>
<dbReference type="EMBL" id="CM007891">
    <property type="protein sequence ID" value="OTG34795.1"/>
    <property type="molecule type" value="Genomic_DNA"/>
</dbReference>
<dbReference type="Gene3D" id="1.10.110.10">
    <property type="entry name" value="Plant lipid-transfer and hydrophobic proteins"/>
    <property type="match status" value="1"/>
</dbReference>
<keyword evidence="1" id="KW-0732">Signal</keyword>
<sequence length="117" mass="11896">MALKTTAFLLTLNLLFFSLVSSDTTPAAPAAAPTCSADILKFGVCAGLLNNLGGVVVGSPPTLPCCNLFLNLVSLEAATCVCNAIKANVLGVNIDASLGLSMVFNNCGQKVPTGFEC</sequence>
<dbReference type="Gramene" id="mRNA:HanXRQr2_Chr02g0073441">
    <property type="protein sequence ID" value="CDS:HanXRQr2_Chr02g0073441.1"/>
    <property type="gene ID" value="HanXRQr2_Chr02g0073441"/>
</dbReference>